<proteinExistence type="predicted"/>
<sequence>MDANGTRLHLVLGFDDWARSIVAPADPRVCFDGQHDTLGLRPRPFIFPTRAHATPLLPADRRGAGVDRYGNRFWIGSDRRSVWASRAAETRAFSWWPPTPGPRREPDGAFTRCESPAFDDLQLSGLAITPGHHLVVGVLDLPVGDSVGGGLLVFDLTGGGPPLPLGWPAGLGVRPFDLAATPDGGVVVLDVAHPSVPGPARLWHVDRHLRVVPPTAMQPADAYAPHFRPVDTDAGGGDATAAVDRCDLHRADAACAVALDVTWATAVEALPDGSVLVLDRVGPRDRLEVSRWRCGHRTAFEIRGNDPTDPATTLACTDQRASVQQALGGAVGHDLVAVAATDTGALARLFIVDDRGDQAFEFVLDETGADLVSSYHPLRLFSGKALISDGSTVSYDLADRWYPIPTLPVRRYATEAVIVLAPGDGTHRGFDAGAPGTVWHRLVFDAAIPPGTTVSVDTRAADDLVVLQRQRWLTEPDPYLRGGGSEIPYHEYRPGACVGQGSWELLLQHAVGRYLQVRLTLRGDGRRTPRLWAARLHYPRFSYLEHYLPDIYRGDRESAWFLDRYLANAEGLYTALEGRITAIRRLVDPKTIDTEFLPWLAAWVGAVVEPDWEPERQRLLVRYAARMFTRRGTPRGLIEAIRLATDPCPTEAIFDPDPRVDRFDVRVVEAFRTRSVPGTALGDPTDLAGPRYTAPEARWRLTEGGSALQRRWRAFLADRYDTGGGDLSTAVAAAWGAPVAAVGTPPAFPVLTPVIAAAARDWGQFVRAELAVTYADVGANDLAGYRAFLAQRYRRIEDYRTAWAVTATAAPGSFGAVGFPAQLPADGAPLQDWMLFVSSVLPVRRAAHQAMVLVPIRFEDSDEARRQRLGRVQRVVDVERPAHTLVTVAPYWAAFRVGSARVGFETIVGEGSRYVDLVLGADRLAHAAIPGGANWRVEDRVVVGRNRIERSAHPAGTGGQ</sequence>
<name>A0ABQ0YID3_9NOCA</name>
<dbReference type="SUPFAM" id="SSF63829">
    <property type="entry name" value="Calcium-dependent phosphotriesterase"/>
    <property type="match status" value="1"/>
</dbReference>
<protein>
    <submittedName>
        <fullName evidence="1">NHL repeat domain protein</fullName>
    </submittedName>
</protein>
<dbReference type="NCBIfam" id="TIGR02242">
    <property type="entry name" value="tail_TIGR02242"/>
    <property type="match status" value="1"/>
</dbReference>
<dbReference type="Proteomes" id="UP000325466">
    <property type="component" value="Unassembled WGS sequence"/>
</dbReference>
<dbReference type="InterPro" id="IPR006521">
    <property type="entry name" value="Tail_protein_I"/>
</dbReference>
<dbReference type="RefSeq" id="WP_043802102.1">
    <property type="nucleotide sequence ID" value="NZ_BAAAYP010000052.1"/>
</dbReference>
<evidence type="ECO:0000313" key="1">
    <source>
        <dbReference type="EMBL" id="GES36241.1"/>
    </source>
</evidence>
<evidence type="ECO:0000313" key="2">
    <source>
        <dbReference type="Proteomes" id="UP000325466"/>
    </source>
</evidence>
<dbReference type="EMBL" id="BLAH01000053">
    <property type="protein sequence ID" value="GES36241.1"/>
    <property type="molecule type" value="Genomic_DNA"/>
</dbReference>
<reference evidence="1 2" key="1">
    <citation type="journal article" date="2018" name="Biodegradation">
        <title>1,4-Dioxane degradation characteristics of Rhodococcus aetherivorans JCM 14343.</title>
        <authorList>
            <person name="Inoue D."/>
            <person name="Tsunoda T."/>
            <person name="Yamamoto N."/>
            <person name="Ike M."/>
            <person name="Sei K."/>
        </authorList>
    </citation>
    <scope>NUCLEOTIDE SEQUENCE [LARGE SCALE GENOMIC DNA]</scope>
    <source>
        <strain evidence="1 2">JCM 14343</strain>
    </source>
</reference>
<gene>
    <name evidence="1" type="ORF">RAJCM14343_1492</name>
</gene>
<dbReference type="InterPro" id="IPR011748">
    <property type="entry name" value="Unchr_phage_tail-like"/>
</dbReference>
<organism evidence="1 2">
    <name type="scientific">Rhodococcus aetherivorans</name>
    <dbReference type="NCBI Taxonomy" id="191292"/>
    <lineage>
        <taxon>Bacteria</taxon>
        <taxon>Bacillati</taxon>
        <taxon>Actinomycetota</taxon>
        <taxon>Actinomycetes</taxon>
        <taxon>Mycobacteriales</taxon>
        <taxon>Nocardiaceae</taxon>
        <taxon>Rhodococcus</taxon>
    </lineage>
</organism>
<dbReference type="Pfam" id="PF09684">
    <property type="entry name" value="Tail_P2_I"/>
    <property type="match status" value="1"/>
</dbReference>
<comment type="caution">
    <text evidence="1">The sequence shown here is derived from an EMBL/GenBank/DDBJ whole genome shotgun (WGS) entry which is preliminary data.</text>
</comment>
<accession>A0ABQ0YID3</accession>
<keyword evidence="2" id="KW-1185">Reference proteome</keyword>